<dbReference type="SUPFAM" id="SSF56935">
    <property type="entry name" value="Porins"/>
    <property type="match status" value="1"/>
</dbReference>
<evidence type="ECO:0000256" key="8">
    <source>
        <dbReference type="ARBA" id="ARBA00023170"/>
    </source>
</evidence>
<proteinExistence type="inferred from homology"/>
<dbReference type="PANTHER" id="PTHR30069:SF27">
    <property type="entry name" value="BLL4766 PROTEIN"/>
    <property type="match status" value="1"/>
</dbReference>
<keyword evidence="5 10" id="KW-0812">Transmembrane</keyword>
<feature type="signal peptide" evidence="13">
    <location>
        <begin position="1"/>
        <end position="24"/>
    </location>
</feature>
<keyword evidence="6 11" id="KW-0798">TonB box</keyword>
<feature type="region of interest" description="Disordered" evidence="12">
    <location>
        <begin position="252"/>
        <end position="271"/>
    </location>
</feature>
<dbReference type="Gene3D" id="2.170.130.10">
    <property type="entry name" value="TonB-dependent receptor, plug domain"/>
    <property type="match status" value="1"/>
</dbReference>
<evidence type="ECO:0000256" key="6">
    <source>
        <dbReference type="ARBA" id="ARBA00023077"/>
    </source>
</evidence>
<sequence>MNPRLKPLTAALSIAFLAPSPAAAADYLDPVIVTATRFSEPEVNVAANISVITRDDIRNTPARDLPSMLKGSAGVDVRALYGSLGIDSTIDIRGFGENAGSNTLILLDGQRLNPIDLGSVSWSAIPLDSVQRIEIQRGAGTVLYGDKATGGVVNIITDKSGTPRAGATVGIGSYDTQTVDANAAAGNDVGYFNVFGHYAHTGGWRENSQAEQAALSGRGALYIGQGEGFIDYSVYNNRSGLPGPLLSAAYQANPKSASTPNDSQRNDGYRLRPGIALPITDTLRVEAEFSIERQDSHFNYVSFASEGDRARESWSLTPRLRWQHGLGNLKSETVAGIDYYSGKVDATYTTSASQSAKQDSLGMYFQNTTEFGAGWAGTVGARNQRVDQSASQDAYLGSFGPQPGLEGSADYTRNAWDLGLTYSGDGWRAYGKGGTTFRFATTDELFGYDPFTGNPTFAGDLKPQTGTLGELGGSLALGPVKGRVAVYLMDLNDEIAYDGALFRNVNLAPTRRQGLELEADWRIVSSLLARVSYTYADSSFRDGIYNGNQVPLVPKNKATLRLSWDGGKVGQYTAIANYVGQRYYSGDYANALDKLPSYTTVDLMAGWNFKPFSVSARLLNAFDKRYSPYAGYSTFQSDYYYYPADGRTFLMTASYNFR</sequence>
<feature type="domain" description="TonB-dependent receptor plug" evidence="15">
    <location>
        <begin position="44"/>
        <end position="152"/>
    </location>
</feature>
<gene>
    <name evidence="16" type="ORF">IPN75_16410</name>
</gene>
<dbReference type="AlphaFoldDB" id="A0A9D7QIX0"/>
<evidence type="ECO:0000256" key="4">
    <source>
        <dbReference type="ARBA" id="ARBA00022452"/>
    </source>
</evidence>
<evidence type="ECO:0000259" key="15">
    <source>
        <dbReference type="Pfam" id="PF07715"/>
    </source>
</evidence>
<dbReference type="CDD" id="cd01347">
    <property type="entry name" value="ligand_gated_channel"/>
    <property type="match status" value="1"/>
</dbReference>
<comment type="caution">
    <text evidence="16">The sequence shown here is derived from an EMBL/GenBank/DDBJ whole genome shotgun (WGS) entry which is preliminary data.</text>
</comment>
<dbReference type="Pfam" id="PF07715">
    <property type="entry name" value="Plug"/>
    <property type="match status" value="1"/>
</dbReference>
<dbReference type="GO" id="GO:0009279">
    <property type="term" value="C:cell outer membrane"/>
    <property type="evidence" value="ECO:0007669"/>
    <property type="project" value="UniProtKB-SubCell"/>
</dbReference>
<protein>
    <submittedName>
        <fullName evidence="16">TonB-dependent receptor</fullName>
    </submittedName>
</protein>
<comment type="similarity">
    <text evidence="2 10 11">Belongs to the TonB-dependent receptor family.</text>
</comment>
<dbReference type="InterPro" id="IPR000531">
    <property type="entry name" value="Beta-barrel_TonB"/>
</dbReference>
<evidence type="ECO:0000256" key="7">
    <source>
        <dbReference type="ARBA" id="ARBA00023136"/>
    </source>
</evidence>
<keyword evidence="7 10" id="KW-0472">Membrane</keyword>
<dbReference type="Proteomes" id="UP000808146">
    <property type="component" value="Unassembled WGS sequence"/>
</dbReference>
<dbReference type="EMBL" id="JADKBR010000019">
    <property type="protein sequence ID" value="MBK8891846.1"/>
    <property type="molecule type" value="Genomic_DNA"/>
</dbReference>
<evidence type="ECO:0000256" key="5">
    <source>
        <dbReference type="ARBA" id="ARBA00022692"/>
    </source>
</evidence>
<dbReference type="PROSITE" id="PS52016">
    <property type="entry name" value="TONB_DEPENDENT_REC_3"/>
    <property type="match status" value="1"/>
</dbReference>
<dbReference type="InterPro" id="IPR039426">
    <property type="entry name" value="TonB-dep_rcpt-like"/>
</dbReference>
<evidence type="ECO:0000259" key="14">
    <source>
        <dbReference type="Pfam" id="PF00593"/>
    </source>
</evidence>
<dbReference type="GO" id="GO:0044718">
    <property type="term" value="P:siderophore transmembrane transport"/>
    <property type="evidence" value="ECO:0007669"/>
    <property type="project" value="TreeGrafter"/>
</dbReference>
<keyword evidence="13" id="KW-0732">Signal</keyword>
<evidence type="ECO:0000256" key="12">
    <source>
        <dbReference type="SAM" id="MobiDB-lite"/>
    </source>
</evidence>
<reference evidence="16" key="1">
    <citation type="submission" date="2020-10" db="EMBL/GenBank/DDBJ databases">
        <title>Connecting structure to function with the recovery of over 1000 high-quality activated sludge metagenome-assembled genomes encoding full-length rRNA genes using long-read sequencing.</title>
        <authorList>
            <person name="Singleton C.M."/>
            <person name="Petriglieri F."/>
            <person name="Kristensen J.M."/>
            <person name="Kirkegaard R.H."/>
            <person name="Michaelsen T.Y."/>
            <person name="Andersen M.H."/>
            <person name="Karst S.M."/>
            <person name="Dueholm M.S."/>
            <person name="Nielsen P.H."/>
            <person name="Albertsen M."/>
        </authorList>
    </citation>
    <scope>NUCLEOTIDE SEQUENCE</scope>
    <source>
        <strain evidence="16">OdNE_18-Q3-R46-58_BAT3C.305</strain>
    </source>
</reference>
<evidence type="ECO:0000313" key="17">
    <source>
        <dbReference type="Proteomes" id="UP000808146"/>
    </source>
</evidence>
<keyword evidence="4 10" id="KW-1134">Transmembrane beta strand</keyword>
<feature type="chain" id="PRO_5038344037" evidence="13">
    <location>
        <begin position="25"/>
        <end position="658"/>
    </location>
</feature>
<evidence type="ECO:0000256" key="10">
    <source>
        <dbReference type="PROSITE-ProRule" id="PRU01360"/>
    </source>
</evidence>
<evidence type="ECO:0000256" key="13">
    <source>
        <dbReference type="SAM" id="SignalP"/>
    </source>
</evidence>
<dbReference type="InterPro" id="IPR037066">
    <property type="entry name" value="Plug_dom_sf"/>
</dbReference>
<evidence type="ECO:0000256" key="9">
    <source>
        <dbReference type="ARBA" id="ARBA00023237"/>
    </source>
</evidence>
<evidence type="ECO:0000256" key="1">
    <source>
        <dbReference type="ARBA" id="ARBA00004571"/>
    </source>
</evidence>
<evidence type="ECO:0000256" key="2">
    <source>
        <dbReference type="ARBA" id="ARBA00009810"/>
    </source>
</evidence>
<accession>A0A9D7QIX0</accession>
<dbReference type="Gene3D" id="2.40.170.20">
    <property type="entry name" value="TonB-dependent receptor, beta-barrel domain"/>
    <property type="match status" value="1"/>
</dbReference>
<dbReference type="PANTHER" id="PTHR30069">
    <property type="entry name" value="TONB-DEPENDENT OUTER MEMBRANE RECEPTOR"/>
    <property type="match status" value="1"/>
</dbReference>
<comment type="subcellular location">
    <subcellularLocation>
        <location evidence="1 10">Cell outer membrane</location>
        <topology evidence="1 10">Multi-pass membrane protein</topology>
    </subcellularLocation>
</comment>
<feature type="compositionally biased region" description="Polar residues" evidence="12">
    <location>
        <begin position="253"/>
        <end position="263"/>
    </location>
</feature>
<dbReference type="GO" id="GO:0015344">
    <property type="term" value="F:siderophore uptake transmembrane transporter activity"/>
    <property type="evidence" value="ECO:0007669"/>
    <property type="project" value="TreeGrafter"/>
</dbReference>
<dbReference type="InterPro" id="IPR012910">
    <property type="entry name" value="Plug_dom"/>
</dbReference>
<evidence type="ECO:0000256" key="3">
    <source>
        <dbReference type="ARBA" id="ARBA00022448"/>
    </source>
</evidence>
<keyword evidence="9 10" id="KW-0998">Cell outer membrane</keyword>
<dbReference type="InterPro" id="IPR036942">
    <property type="entry name" value="Beta-barrel_TonB_sf"/>
</dbReference>
<dbReference type="Pfam" id="PF00593">
    <property type="entry name" value="TonB_dep_Rec_b-barrel"/>
    <property type="match status" value="1"/>
</dbReference>
<feature type="domain" description="TonB-dependent receptor-like beta-barrel" evidence="14">
    <location>
        <begin position="229"/>
        <end position="620"/>
    </location>
</feature>
<organism evidence="16 17">
    <name type="scientific">Candidatus Dechloromonas phosphorivorans</name>
    <dbReference type="NCBI Taxonomy" id="2899244"/>
    <lineage>
        <taxon>Bacteria</taxon>
        <taxon>Pseudomonadati</taxon>
        <taxon>Pseudomonadota</taxon>
        <taxon>Betaproteobacteria</taxon>
        <taxon>Rhodocyclales</taxon>
        <taxon>Azonexaceae</taxon>
        <taxon>Dechloromonas</taxon>
    </lineage>
</organism>
<name>A0A9D7QIX0_9RHOO</name>
<evidence type="ECO:0000256" key="11">
    <source>
        <dbReference type="RuleBase" id="RU003357"/>
    </source>
</evidence>
<keyword evidence="8 16" id="KW-0675">Receptor</keyword>
<keyword evidence="3 10" id="KW-0813">Transport</keyword>
<evidence type="ECO:0000313" key="16">
    <source>
        <dbReference type="EMBL" id="MBK8891846.1"/>
    </source>
</evidence>